<feature type="binding site" evidence="10">
    <location>
        <begin position="557"/>
        <end position="564"/>
    </location>
    <ligand>
        <name>ATP</name>
        <dbReference type="ChEBI" id="CHEBI:30616"/>
    </ligand>
</feature>
<dbReference type="EC" id="5.6.2.4" evidence="8"/>
<comment type="caution">
    <text evidence="14">The sequence shown here is derived from an EMBL/GenBank/DDBJ whole genome shotgun (WGS) entry which is preliminary data.</text>
</comment>
<feature type="domain" description="UvrD-like helicase ATP-binding" evidence="12">
    <location>
        <begin position="536"/>
        <end position="812"/>
    </location>
</feature>
<dbReference type="InterPro" id="IPR013986">
    <property type="entry name" value="DExx_box_DNA_helicase_dom_sf"/>
</dbReference>
<dbReference type="Gene3D" id="3.40.50.300">
    <property type="entry name" value="P-loop containing nucleotide triphosphate hydrolases"/>
    <property type="match status" value="3"/>
</dbReference>
<comment type="catalytic activity">
    <reaction evidence="7">
        <text>Couples ATP hydrolysis with the unwinding of duplex DNA by translocating in the 3'-5' direction.</text>
        <dbReference type="EC" id="5.6.2.4"/>
    </reaction>
</comment>
<evidence type="ECO:0000256" key="11">
    <source>
        <dbReference type="SAM" id="MobiDB-lite"/>
    </source>
</evidence>
<dbReference type="InterPro" id="IPR027417">
    <property type="entry name" value="P-loop_NTPase"/>
</dbReference>
<evidence type="ECO:0000259" key="12">
    <source>
        <dbReference type="PROSITE" id="PS51198"/>
    </source>
</evidence>
<dbReference type="EMBL" id="PYGA01000021">
    <property type="protein sequence ID" value="PSK90885.1"/>
    <property type="molecule type" value="Genomic_DNA"/>
</dbReference>
<evidence type="ECO:0000256" key="10">
    <source>
        <dbReference type="PROSITE-ProRule" id="PRU00560"/>
    </source>
</evidence>
<evidence type="ECO:0000256" key="2">
    <source>
        <dbReference type="ARBA" id="ARBA00022741"/>
    </source>
</evidence>
<evidence type="ECO:0000256" key="3">
    <source>
        <dbReference type="ARBA" id="ARBA00022801"/>
    </source>
</evidence>
<keyword evidence="4 10" id="KW-0347">Helicase</keyword>
<dbReference type="PROSITE" id="PS51198">
    <property type="entry name" value="UVRD_HELICASE_ATP_BIND"/>
    <property type="match status" value="1"/>
</dbReference>
<evidence type="ECO:0000256" key="6">
    <source>
        <dbReference type="ARBA" id="ARBA00023235"/>
    </source>
</evidence>
<dbReference type="Gene3D" id="3.20.20.140">
    <property type="entry name" value="Metal-dependent hydrolases"/>
    <property type="match status" value="1"/>
</dbReference>
<keyword evidence="3 10" id="KW-0378">Hydrolase</keyword>
<proteinExistence type="inferred from homology"/>
<feature type="domain" description="UvrD-like helicase C-terminal" evidence="13">
    <location>
        <begin position="813"/>
        <end position="1132"/>
    </location>
</feature>
<feature type="compositionally biased region" description="Basic and acidic residues" evidence="11">
    <location>
        <begin position="1118"/>
        <end position="1132"/>
    </location>
</feature>
<reference evidence="14 15" key="1">
    <citation type="submission" date="2018-03" db="EMBL/GenBank/DDBJ databases">
        <title>Genomic Encyclopedia of Archaeal and Bacterial Type Strains, Phase II (KMG-II): from individual species to whole genera.</title>
        <authorList>
            <person name="Goeker M."/>
        </authorList>
    </citation>
    <scope>NUCLEOTIDE SEQUENCE [LARGE SCALE GENOMIC DNA]</scope>
    <source>
        <strain evidence="14 15">DSM 45312</strain>
    </source>
</reference>
<keyword evidence="6" id="KW-0413">Isomerase</keyword>
<evidence type="ECO:0000256" key="1">
    <source>
        <dbReference type="ARBA" id="ARBA00009922"/>
    </source>
</evidence>
<keyword evidence="2 10" id="KW-0547">Nucleotide-binding</keyword>
<dbReference type="PANTHER" id="PTHR11070">
    <property type="entry name" value="UVRD / RECB / PCRA DNA HELICASE FAMILY MEMBER"/>
    <property type="match status" value="1"/>
</dbReference>
<evidence type="ECO:0000256" key="7">
    <source>
        <dbReference type="ARBA" id="ARBA00034617"/>
    </source>
</evidence>
<feature type="compositionally biased region" description="Low complexity" evidence="11">
    <location>
        <begin position="488"/>
        <end position="497"/>
    </location>
</feature>
<accession>A0A2P8D0Z1</accession>
<dbReference type="Pfam" id="PF00580">
    <property type="entry name" value="UvrD-helicase"/>
    <property type="match status" value="2"/>
</dbReference>
<evidence type="ECO:0000256" key="5">
    <source>
        <dbReference type="ARBA" id="ARBA00022840"/>
    </source>
</evidence>
<feature type="region of interest" description="Disordered" evidence="11">
    <location>
        <begin position="436"/>
        <end position="540"/>
    </location>
</feature>
<dbReference type="Pfam" id="PF13361">
    <property type="entry name" value="UvrD_C"/>
    <property type="match status" value="2"/>
</dbReference>
<organism evidence="14 15">
    <name type="scientific">Murinocardiopsis flavida</name>
    <dbReference type="NCBI Taxonomy" id="645275"/>
    <lineage>
        <taxon>Bacteria</taxon>
        <taxon>Bacillati</taxon>
        <taxon>Actinomycetota</taxon>
        <taxon>Actinomycetes</taxon>
        <taxon>Streptosporangiales</taxon>
        <taxon>Nocardiopsidaceae</taxon>
        <taxon>Murinocardiopsis</taxon>
    </lineage>
</organism>
<keyword evidence="15" id="KW-1185">Reference proteome</keyword>
<dbReference type="RefSeq" id="WP_106585674.1">
    <property type="nucleotide sequence ID" value="NZ_PYGA01000021.1"/>
</dbReference>
<dbReference type="CDD" id="cd18807">
    <property type="entry name" value="SF1_C_UvrD"/>
    <property type="match status" value="1"/>
</dbReference>
<evidence type="ECO:0000259" key="13">
    <source>
        <dbReference type="PROSITE" id="PS51217"/>
    </source>
</evidence>
<dbReference type="AlphaFoldDB" id="A0A2P8D0Z1"/>
<dbReference type="OrthoDB" id="5240387at2"/>
<keyword evidence="5 10" id="KW-0067">ATP-binding</keyword>
<dbReference type="GO" id="GO:0000725">
    <property type="term" value="P:recombinational repair"/>
    <property type="evidence" value="ECO:0007669"/>
    <property type="project" value="TreeGrafter"/>
</dbReference>
<dbReference type="GO" id="GO:0005524">
    <property type="term" value="F:ATP binding"/>
    <property type="evidence" value="ECO:0007669"/>
    <property type="project" value="UniProtKB-UniRule"/>
</dbReference>
<dbReference type="Gene3D" id="1.10.10.160">
    <property type="match status" value="1"/>
</dbReference>
<dbReference type="Proteomes" id="UP000240542">
    <property type="component" value="Unassembled WGS sequence"/>
</dbReference>
<gene>
    <name evidence="14" type="ORF">CLV63_12110</name>
</gene>
<sequence length="1132" mass="120554">MEFHADLHIHSKYSRACSKDCDLEHLAWWAARKGIDVVGTGDFTHPAWRAELHTKLVPAEPGLFRLAPEIEERVLRTLPPSCRTPTRFMLSVEISTIYKRGDRTRKVHHLLYAPNLAAADAITADLGAIGNLASDGRPILGLDSRDLLEITLASDPGSYLVPAHIWTPWFAVLGSKSGFDAIADCYADLADHIFAAETGLSSDPAMNWTVSSLDRYTMVSNSDAHSPPMLAREATRFDTDLDYFAVRRALETGEGFRGTVEFFPEEGKYHLDGHRKCEVRLDPEATRAHGGRCPVCGGPLTVGVFHRVHELADRPDGHRVPGAAGFTSLVPLPEIVGEIVGVGPKSKRVQGEVARLVAGLGPELGILGRVPVEEVGALGGELLGEAIGRLRRGEVVRDPGYDGEYGTVRMFAPGEVERAANAMTLFADHEIVPKAAKRAKGGGGRARPAAPPADRVVQRADRPPAVPHGLFDGEPAFGGTSGGDGGADDTAVRAADGAARDSADSAAGDTAGEAAGDPALFAPSPEGPRRPHGLLDGLDPDQRRAAEHADGPLMIIAGPGTGKTRTITHRIAHLIAERGVAAAECLAITFTRRAAEELHERLDALLGDAAREVTVSTFHGLGVRILRERHEQAGLGAGFRVADAATRLALATEAAGSAEQARRLLAARDTVAWDAADDPDAAAYVRLLRAADLVDFRDLLVLPTRLLAADPGLAAAYRRRWRWLSVDEYQDVDDTQYALLRLLTAAAPDGAGSEPDGTAGGEAGDRANIAVIGDPDQAIYGFRGADVGFFLRFTADHPAAATVELGRNYRSHATIVDAAAQAIAPASLVPGRELRAVGDFTDPPRIGVHVAADERAEAAFVARAVDRLLGGTSLHSLDSGRVTADGPGDLGFGDIAVLYRTSAQADAVISAFNSAGVPFQRRSHDRLLARPAVAQVAAELRHQGQGPVRERLSAAVELLCARHERGGAADRGDAADPAADLRSAGELLAPLAARCGDDLDAFHAALDLGAEVDALDPRADRVSLLTLHAAKGLEFPVVFLVGCEDGLLPFRRPGEPRDPAAEAEERRLFFVGMTRARRRLYLSRARSRARHGRRDEPAASVFLDAIGPGLTMPVDAESATRTRPKDRQMRLL</sequence>
<dbReference type="GO" id="GO:0003677">
    <property type="term" value="F:DNA binding"/>
    <property type="evidence" value="ECO:0007669"/>
    <property type="project" value="InterPro"/>
</dbReference>
<comment type="similarity">
    <text evidence="1">Belongs to the helicase family. UvrD subfamily.</text>
</comment>
<evidence type="ECO:0000256" key="9">
    <source>
        <dbReference type="ARBA" id="ARBA00048988"/>
    </source>
</evidence>
<dbReference type="GO" id="GO:0016887">
    <property type="term" value="F:ATP hydrolysis activity"/>
    <property type="evidence" value="ECO:0007669"/>
    <property type="project" value="RHEA"/>
</dbReference>
<dbReference type="InterPro" id="IPR000212">
    <property type="entry name" value="DNA_helicase_UvrD/REP"/>
</dbReference>
<evidence type="ECO:0000256" key="8">
    <source>
        <dbReference type="ARBA" id="ARBA00034808"/>
    </source>
</evidence>
<feature type="compositionally biased region" description="Low complexity" evidence="11">
    <location>
        <begin position="504"/>
        <end position="517"/>
    </location>
</feature>
<dbReference type="InterPro" id="IPR014017">
    <property type="entry name" value="DNA_helicase_UvrD-like_C"/>
</dbReference>
<dbReference type="PANTHER" id="PTHR11070:SF69">
    <property type="entry name" value="ATP-DEPENDENT DNA HELICASE UVRD2"/>
    <property type="match status" value="1"/>
</dbReference>
<dbReference type="CDD" id="cd17932">
    <property type="entry name" value="DEXQc_UvrD"/>
    <property type="match status" value="1"/>
</dbReference>
<protein>
    <recommendedName>
        <fullName evidence="8">DNA 3'-5' helicase</fullName>
        <ecNumber evidence="8">5.6.2.4</ecNumber>
    </recommendedName>
</protein>
<name>A0A2P8D0Z1_9ACTN</name>
<dbReference type="CDD" id="cd19067">
    <property type="entry name" value="PfuEndoQ-like"/>
    <property type="match status" value="1"/>
</dbReference>
<dbReference type="InterPro" id="IPR016195">
    <property type="entry name" value="Pol/histidinol_Pase-like"/>
</dbReference>
<evidence type="ECO:0000256" key="4">
    <source>
        <dbReference type="ARBA" id="ARBA00022806"/>
    </source>
</evidence>
<dbReference type="GO" id="GO:0033202">
    <property type="term" value="C:DNA helicase complex"/>
    <property type="evidence" value="ECO:0007669"/>
    <property type="project" value="TreeGrafter"/>
</dbReference>
<comment type="catalytic activity">
    <reaction evidence="9">
        <text>ATP + H2O = ADP + phosphate + H(+)</text>
        <dbReference type="Rhea" id="RHEA:13065"/>
        <dbReference type="ChEBI" id="CHEBI:15377"/>
        <dbReference type="ChEBI" id="CHEBI:15378"/>
        <dbReference type="ChEBI" id="CHEBI:30616"/>
        <dbReference type="ChEBI" id="CHEBI:43474"/>
        <dbReference type="ChEBI" id="CHEBI:456216"/>
        <dbReference type="EC" id="5.6.2.4"/>
    </reaction>
</comment>
<evidence type="ECO:0000313" key="14">
    <source>
        <dbReference type="EMBL" id="PSK90885.1"/>
    </source>
</evidence>
<dbReference type="PROSITE" id="PS51217">
    <property type="entry name" value="UVRD_HELICASE_CTER"/>
    <property type="match status" value="1"/>
</dbReference>
<dbReference type="SUPFAM" id="SSF89550">
    <property type="entry name" value="PHP domain-like"/>
    <property type="match status" value="1"/>
</dbReference>
<dbReference type="GO" id="GO:0043138">
    <property type="term" value="F:3'-5' DNA helicase activity"/>
    <property type="evidence" value="ECO:0007669"/>
    <property type="project" value="UniProtKB-EC"/>
</dbReference>
<dbReference type="SUPFAM" id="SSF52540">
    <property type="entry name" value="P-loop containing nucleoside triphosphate hydrolases"/>
    <property type="match status" value="1"/>
</dbReference>
<dbReference type="GO" id="GO:0005829">
    <property type="term" value="C:cytosol"/>
    <property type="evidence" value="ECO:0007669"/>
    <property type="project" value="TreeGrafter"/>
</dbReference>
<dbReference type="InterPro" id="IPR014016">
    <property type="entry name" value="UvrD-like_ATP-bd"/>
</dbReference>
<feature type="region of interest" description="Disordered" evidence="11">
    <location>
        <begin position="1113"/>
        <end position="1132"/>
    </location>
</feature>
<evidence type="ECO:0000313" key="15">
    <source>
        <dbReference type="Proteomes" id="UP000240542"/>
    </source>
</evidence>
<dbReference type="Gene3D" id="1.10.486.10">
    <property type="entry name" value="PCRA, domain 4"/>
    <property type="match status" value="2"/>
</dbReference>